<protein>
    <recommendedName>
        <fullName evidence="1">Sdz-33 F-box domain-containing protein</fullName>
    </recommendedName>
</protein>
<evidence type="ECO:0000259" key="1">
    <source>
        <dbReference type="Pfam" id="PF07735"/>
    </source>
</evidence>
<feature type="domain" description="Sdz-33 F-box" evidence="1">
    <location>
        <begin position="206"/>
        <end position="261"/>
    </location>
</feature>
<proteinExistence type="predicted"/>
<evidence type="ECO:0000313" key="3">
    <source>
        <dbReference type="Proteomes" id="UP000483820"/>
    </source>
</evidence>
<dbReference type="Pfam" id="PF07735">
    <property type="entry name" value="FBA_2"/>
    <property type="match status" value="1"/>
</dbReference>
<dbReference type="KEGG" id="crq:GCK72_002704"/>
<name>A0A6A5HRQ8_CAERE</name>
<dbReference type="Proteomes" id="UP000483820">
    <property type="component" value="Chromosome I"/>
</dbReference>
<dbReference type="RefSeq" id="XP_003112080.2">
    <property type="nucleotide sequence ID" value="XM_003112032.2"/>
</dbReference>
<organism evidence="2 3">
    <name type="scientific">Caenorhabditis remanei</name>
    <name type="common">Caenorhabditis vulgaris</name>
    <dbReference type="NCBI Taxonomy" id="31234"/>
    <lineage>
        <taxon>Eukaryota</taxon>
        <taxon>Metazoa</taxon>
        <taxon>Ecdysozoa</taxon>
        <taxon>Nematoda</taxon>
        <taxon>Chromadorea</taxon>
        <taxon>Rhabditida</taxon>
        <taxon>Rhabditina</taxon>
        <taxon>Rhabditomorpha</taxon>
        <taxon>Rhabditoidea</taxon>
        <taxon>Rhabditidae</taxon>
        <taxon>Peloderinae</taxon>
        <taxon>Caenorhabditis</taxon>
    </lineage>
</organism>
<dbReference type="GeneID" id="9812738"/>
<dbReference type="AlphaFoldDB" id="A0A6A5HRQ8"/>
<accession>A0A6A5HRQ8</accession>
<dbReference type="InterPro" id="IPR012885">
    <property type="entry name" value="F-box_Sdz-33"/>
</dbReference>
<dbReference type="CTD" id="9812738"/>
<reference evidence="2 3" key="1">
    <citation type="submission" date="2019-12" db="EMBL/GenBank/DDBJ databases">
        <title>Chromosome-level assembly of the Caenorhabditis remanei genome.</title>
        <authorList>
            <person name="Teterina A.A."/>
            <person name="Willis J.H."/>
            <person name="Phillips P.C."/>
        </authorList>
    </citation>
    <scope>NUCLEOTIDE SEQUENCE [LARGE SCALE GENOMIC DNA]</scope>
    <source>
        <strain evidence="2 3">PX506</strain>
        <tissue evidence="2">Whole organism</tissue>
    </source>
</reference>
<sequence length="326" mass="37943">MNSSSSFPLFALPHLMQGLCFKQMDGFDLICWTLGNKIATEAVSLHKYSTPDLHVTITWDSGRFNSQFYHFNENGKVVGMWNIQSKNKKRPRNMKHIGADSVVIHTYPSCSITDIHSFNPISTTTALMDHFKKIYRKVNYSIRFEGVDLGEHALYKWKHLSEASKIELIDSNVYPHHIQVFQSMLRPQQELLIERGSVKLENCPKVKKITINASKYFTANKFNNYDCEQLEVRRYTINHNDYVEFLTEWMGGSHKNLKTFTLFDADKGWLIYRLKPFKYEGEVKMFYESDSGLIDCSEGYYIMRNDGTLGTLVFNENGVMQFVVWL</sequence>
<gene>
    <name evidence="2" type="ORF">GCK72_002704</name>
</gene>
<dbReference type="EMBL" id="WUAV01000001">
    <property type="protein sequence ID" value="KAF1770880.1"/>
    <property type="molecule type" value="Genomic_DNA"/>
</dbReference>
<comment type="caution">
    <text evidence="2">The sequence shown here is derived from an EMBL/GenBank/DDBJ whole genome shotgun (WGS) entry which is preliminary data.</text>
</comment>
<dbReference type="PANTHER" id="PTHR21503">
    <property type="entry name" value="F-BOX-CONTAINING HYPOTHETICAL PROTEIN C.ELEGANS"/>
    <property type="match status" value="1"/>
</dbReference>
<dbReference type="PANTHER" id="PTHR21503:SF8">
    <property type="entry name" value="F-BOX ASSOCIATED DOMAIN-CONTAINING PROTEIN-RELATED"/>
    <property type="match status" value="1"/>
</dbReference>
<evidence type="ECO:0000313" key="2">
    <source>
        <dbReference type="EMBL" id="KAF1770880.1"/>
    </source>
</evidence>